<reference evidence="2 3" key="1">
    <citation type="submission" date="2016-10" db="EMBL/GenBank/DDBJ databases">
        <authorList>
            <person name="de Groot N.N."/>
        </authorList>
    </citation>
    <scope>NUCLEOTIDE SEQUENCE [LARGE SCALE GENOMIC DNA]</scope>
    <source>
        <strain evidence="2 3">DSM 12271</strain>
    </source>
</reference>
<keyword evidence="3" id="KW-1185">Reference proteome</keyword>
<keyword evidence="1" id="KW-0812">Transmembrane</keyword>
<keyword evidence="1" id="KW-1133">Transmembrane helix</keyword>
<dbReference type="OrthoDB" id="1797583at2"/>
<sequence>MKDKGLNKYFLIIFSITLIVLLGISSILTVKVKDVDLNEIMSNIESNCDFSKLNLGSSKDLKRTYGINPDDIEDFRIYTPISNMNADELLLIRVKNADDTEAIEKKIEEITEKQGNSFKDYAPDQYALIESKLLYSKGKYFILFVGKDVENASKAFKQCFR</sequence>
<evidence type="ECO:0000313" key="2">
    <source>
        <dbReference type="EMBL" id="SFB00108.1"/>
    </source>
</evidence>
<evidence type="ECO:0000313" key="3">
    <source>
        <dbReference type="Proteomes" id="UP000198619"/>
    </source>
</evidence>
<protein>
    <recommendedName>
        <fullName evidence="4">DUF4358 domain-containing protein</fullName>
    </recommendedName>
</protein>
<dbReference type="EMBL" id="FOKI01000008">
    <property type="protein sequence ID" value="SFB00108.1"/>
    <property type="molecule type" value="Genomic_DNA"/>
</dbReference>
<gene>
    <name evidence="2" type="ORF">SAMN04488528_1008102</name>
</gene>
<dbReference type="AlphaFoldDB" id="A0A1I0XIS0"/>
<dbReference type="InterPro" id="IPR025648">
    <property type="entry name" value="DUF4358"/>
</dbReference>
<keyword evidence="1" id="KW-0472">Membrane</keyword>
<accession>A0A1I0XIS0</accession>
<dbReference type="Pfam" id="PF14270">
    <property type="entry name" value="DUF4358"/>
    <property type="match status" value="1"/>
</dbReference>
<proteinExistence type="predicted"/>
<dbReference type="RefSeq" id="WP_090040053.1">
    <property type="nucleotide sequence ID" value="NZ_FOKI01000008.1"/>
</dbReference>
<name>A0A1I0XIS0_9CLOT</name>
<dbReference type="Proteomes" id="UP000198619">
    <property type="component" value="Unassembled WGS sequence"/>
</dbReference>
<evidence type="ECO:0008006" key="4">
    <source>
        <dbReference type="Google" id="ProtNLM"/>
    </source>
</evidence>
<feature type="transmembrane region" description="Helical" evidence="1">
    <location>
        <begin position="9"/>
        <end position="28"/>
    </location>
</feature>
<dbReference type="STRING" id="84698.SAMN04488528_1008102"/>
<organism evidence="2 3">
    <name type="scientific">Clostridium frigidicarnis</name>
    <dbReference type="NCBI Taxonomy" id="84698"/>
    <lineage>
        <taxon>Bacteria</taxon>
        <taxon>Bacillati</taxon>
        <taxon>Bacillota</taxon>
        <taxon>Clostridia</taxon>
        <taxon>Eubacteriales</taxon>
        <taxon>Clostridiaceae</taxon>
        <taxon>Clostridium</taxon>
    </lineage>
</organism>
<evidence type="ECO:0000256" key="1">
    <source>
        <dbReference type="SAM" id="Phobius"/>
    </source>
</evidence>